<comment type="caution">
    <text evidence="11">The sequence shown here is derived from an EMBL/GenBank/DDBJ whole genome shotgun (WGS) entry which is preliminary data.</text>
</comment>
<reference evidence="11 12" key="1">
    <citation type="submission" date="2019-12" db="EMBL/GenBank/DDBJ databases">
        <title>Defluviitalea raffinosedens, isolated from a biogas fermenter, genome sequencing and characterization.</title>
        <authorList>
            <person name="Rettenmaier R."/>
            <person name="Schneider M."/>
            <person name="Neuhaus K."/>
            <person name="Liebl W."/>
            <person name="Zverlov V."/>
        </authorList>
    </citation>
    <scope>NUCLEOTIDE SEQUENCE [LARGE SCALE GENOMIC DNA]</scope>
    <source>
        <strain evidence="11 12">249c-K6</strain>
    </source>
</reference>
<keyword evidence="4 10" id="KW-1003">Cell membrane</keyword>
<sequence>MLKGGNTMEKSKIFIYSVIGVLFAAVIAVSVALSFTLKSLKSLAESSQQSVSIAEERKVDPKDITILSISDPITANLISDKDSDEKHILRLSVGLALDRSQKDYKSLNEELSGKMDILRHIIINVIRNSTYEEMQEPNVQELIGKEILNEIKNEFQTDTIVDIYFGEFFVQ</sequence>
<dbReference type="Pfam" id="PF03748">
    <property type="entry name" value="FliL"/>
    <property type="match status" value="1"/>
</dbReference>
<evidence type="ECO:0000256" key="9">
    <source>
        <dbReference type="ARBA" id="ARBA00023136"/>
    </source>
</evidence>
<comment type="similarity">
    <text evidence="3 10">Belongs to the FliL family.</text>
</comment>
<keyword evidence="8 10" id="KW-1133">Transmembrane helix</keyword>
<keyword evidence="7 10" id="KW-0283">Flagellar rotation</keyword>
<evidence type="ECO:0000256" key="6">
    <source>
        <dbReference type="ARBA" id="ARBA00022692"/>
    </source>
</evidence>
<evidence type="ECO:0000313" key="11">
    <source>
        <dbReference type="EMBL" id="KAE9637046.1"/>
    </source>
</evidence>
<dbReference type="Proteomes" id="UP000483018">
    <property type="component" value="Unassembled WGS sequence"/>
</dbReference>
<keyword evidence="9 10" id="KW-0472">Membrane</keyword>
<feature type="transmembrane region" description="Helical" evidence="10">
    <location>
        <begin position="13"/>
        <end position="37"/>
    </location>
</feature>
<comment type="subcellular location">
    <subcellularLocation>
        <location evidence="2">Cell membrane</location>
        <topology evidence="2">Single-pass membrane protein</topology>
    </subcellularLocation>
</comment>
<organism evidence="11 12">
    <name type="scientific">Defluviitalea raffinosedens</name>
    <dbReference type="NCBI Taxonomy" id="1450156"/>
    <lineage>
        <taxon>Bacteria</taxon>
        <taxon>Bacillati</taxon>
        <taxon>Bacillota</taxon>
        <taxon>Clostridia</taxon>
        <taxon>Lachnospirales</taxon>
        <taxon>Defluviitaleaceae</taxon>
        <taxon>Defluviitalea</taxon>
    </lineage>
</organism>
<dbReference type="PANTHER" id="PTHR35091">
    <property type="entry name" value="FLAGELLAR PROTEIN FLIL"/>
    <property type="match status" value="1"/>
</dbReference>
<evidence type="ECO:0000256" key="10">
    <source>
        <dbReference type="RuleBase" id="RU364125"/>
    </source>
</evidence>
<dbReference type="AlphaFoldDB" id="A0A7C8LUP6"/>
<dbReference type="EMBL" id="WSLF01000001">
    <property type="protein sequence ID" value="KAE9637046.1"/>
    <property type="molecule type" value="Genomic_DNA"/>
</dbReference>
<evidence type="ECO:0000256" key="3">
    <source>
        <dbReference type="ARBA" id="ARBA00008281"/>
    </source>
</evidence>
<keyword evidence="12" id="KW-1185">Reference proteome</keyword>
<dbReference type="GO" id="GO:0005886">
    <property type="term" value="C:plasma membrane"/>
    <property type="evidence" value="ECO:0007669"/>
    <property type="project" value="UniProtKB-SubCell"/>
</dbReference>
<dbReference type="GO" id="GO:0006935">
    <property type="term" value="P:chemotaxis"/>
    <property type="evidence" value="ECO:0007669"/>
    <property type="project" value="UniProtKB-KW"/>
</dbReference>
<dbReference type="GO" id="GO:0009425">
    <property type="term" value="C:bacterial-type flagellum basal body"/>
    <property type="evidence" value="ECO:0007669"/>
    <property type="project" value="InterPro"/>
</dbReference>
<proteinExistence type="inferred from homology"/>
<protein>
    <recommendedName>
        <fullName evidence="10">Flagellar protein FliL</fullName>
    </recommendedName>
</protein>
<evidence type="ECO:0000256" key="5">
    <source>
        <dbReference type="ARBA" id="ARBA00022500"/>
    </source>
</evidence>
<evidence type="ECO:0000256" key="7">
    <source>
        <dbReference type="ARBA" id="ARBA00022779"/>
    </source>
</evidence>
<comment type="function">
    <text evidence="1 10">Controls the rotational direction of flagella during chemotaxis.</text>
</comment>
<evidence type="ECO:0000256" key="4">
    <source>
        <dbReference type="ARBA" id="ARBA00022475"/>
    </source>
</evidence>
<evidence type="ECO:0000256" key="2">
    <source>
        <dbReference type="ARBA" id="ARBA00004162"/>
    </source>
</evidence>
<keyword evidence="5 10" id="KW-0145">Chemotaxis</keyword>
<evidence type="ECO:0000256" key="1">
    <source>
        <dbReference type="ARBA" id="ARBA00002254"/>
    </source>
</evidence>
<gene>
    <name evidence="11" type="ORF">GND95_01030</name>
</gene>
<accession>A0A7C8LUP6</accession>
<evidence type="ECO:0000313" key="12">
    <source>
        <dbReference type="Proteomes" id="UP000483018"/>
    </source>
</evidence>
<name>A0A7C8LUP6_9FIRM</name>
<evidence type="ECO:0000256" key="8">
    <source>
        <dbReference type="ARBA" id="ARBA00022989"/>
    </source>
</evidence>
<dbReference type="InterPro" id="IPR005503">
    <property type="entry name" value="FliL"/>
</dbReference>
<keyword evidence="6 10" id="KW-0812">Transmembrane</keyword>
<dbReference type="PANTHER" id="PTHR35091:SF2">
    <property type="entry name" value="FLAGELLAR PROTEIN FLIL"/>
    <property type="match status" value="1"/>
</dbReference>
<dbReference type="GO" id="GO:0071978">
    <property type="term" value="P:bacterial-type flagellum-dependent swarming motility"/>
    <property type="evidence" value="ECO:0007669"/>
    <property type="project" value="TreeGrafter"/>
</dbReference>